<evidence type="ECO:0000313" key="12">
    <source>
        <dbReference type="Proteomes" id="UP000025241"/>
    </source>
</evidence>
<dbReference type="PANTHER" id="PTHR43344:SF13">
    <property type="entry name" value="PHOSPHATASE RV3661-RELATED"/>
    <property type="match status" value="1"/>
</dbReference>
<reference evidence="11 12" key="2">
    <citation type="submission" date="2014-05" db="EMBL/GenBank/DDBJ databases">
        <title>Genome sequence of the 3-chlorobenzoate degrading bacterium Pseudomonas knackmussii B13 shows multiple evidence for horizontal gene transfer.</title>
        <authorList>
            <person name="Miyazaki R."/>
            <person name="Bertelli C."/>
            <person name="Falquet L."/>
            <person name="Robinson-Rechavi M."/>
            <person name="Gharib W."/>
            <person name="Roy S."/>
            <person name="Van der Meer J.R."/>
        </authorList>
    </citation>
    <scope>NUCLEOTIDE SEQUENCE [LARGE SCALE GENOMIC DNA]</scope>
    <source>
        <strain evidence="11 12">B13</strain>
    </source>
</reference>
<accession>A0A024HQQ1</accession>
<dbReference type="HOGENOM" id="CLU_052657_1_1_6"/>
<sequence>MARLALFDLDNTLLAGDSDHSWGEWLCQRGFVDADEYQARNDAFYADYQAGTLDVFAYQAFTQAILARTSHEQLAAWHQQFMEEVIEPIILPKGEALLAEHRAAGDRLVIITATNRFVTGPIAARLGVETLIATECEMIGGHYTGKTFDVPCFQGGKVTRLQRWLEETGMNLEDSYFYSDSRNDLPLLEAVANPVAVDPDDVLRATAESRGWPVLSLRG</sequence>
<dbReference type="Proteomes" id="UP000025241">
    <property type="component" value="Chromosome I"/>
</dbReference>
<evidence type="ECO:0000256" key="7">
    <source>
        <dbReference type="ARBA" id="ARBA00022842"/>
    </source>
</evidence>
<comment type="catalytic activity">
    <reaction evidence="9">
        <text>L-histidinol phosphate + H2O = L-histidinol + phosphate</text>
        <dbReference type="Rhea" id="RHEA:14465"/>
        <dbReference type="ChEBI" id="CHEBI:15377"/>
        <dbReference type="ChEBI" id="CHEBI:43474"/>
        <dbReference type="ChEBI" id="CHEBI:57699"/>
        <dbReference type="ChEBI" id="CHEBI:57980"/>
        <dbReference type="EC" id="3.1.3.15"/>
    </reaction>
    <physiologicalReaction direction="left-to-right" evidence="9">
        <dbReference type="Rhea" id="RHEA:14466"/>
    </physiologicalReaction>
</comment>
<keyword evidence="5" id="KW-0479">Metal-binding</keyword>
<dbReference type="InterPro" id="IPR023214">
    <property type="entry name" value="HAD_sf"/>
</dbReference>
<evidence type="ECO:0000256" key="3">
    <source>
        <dbReference type="ARBA" id="ARBA00013085"/>
    </source>
</evidence>
<dbReference type="CDD" id="cd02612">
    <property type="entry name" value="HAD_PGPPase"/>
    <property type="match status" value="1"/>
</dbReference>
<dbReference type="KEGG" id="pkc:PKB_5558"/>
<comment type="similarity">
    <text evidence="2">Belongs to the HAD-like hydrolase superfamily. SerB family.</text>
</comment>
<evidence type="ECO:0000256" key="5">
    <source>
        <dbReference type="ARBA" id="ARBA00022723"/>
    </source>
</evidence>
<gene>
    <name evidence="11" type="ORF">PKB_5558</name>
</gene>
<dbReference type="GO" id="GO:0046872">
    <property type="term" value="F:metal ion binding"/>
    <property type="evidence" value="ECO:0007669"/>
    <property type="project" value="UniProtKB-KW"/>
</dbReference>
<dbReference type="Gene3D" id="3.40.50.1000">
    <property type="entry name" value="HAD superfamily/HAD-like"/>
    <property type="match status" value="1"/>
</dbReference>
<comment type="function">
    <text evidence="10">Catalyzes the dephosphorylation of histidinol-phosphate to histidinol, the direct precursor of histidine.</text>
</comment>
<dbReference type="eggNOG" id="COG0560">
    <property type="taxonomic scope" value="Bacteria"/>
</dbReference>
<reference evidence="11 12" key="1">
    <citation type="submission" date="2013-03" db="EMBL/GenBank/DDBJ databases">
        <authorList>
            <person name="Linke B."/>
        </authorList>
    </citation>
    <scope>NUCLEOTIDE SEQUENCE [LARGE SCALE GENOMIC DNA]</scope>
    <source>
        <strain evidence="11 12">B13</strain>
    </source>
</reference>
<evidence type="ECO:0000256" key="4">
    <source>
        <dbReference type="ARBA" id="ARBA00021697"/>
    </source>
</evidence>
<keyword evidence="12" id="KW-1185">Reference proteome</keyword>
<evidence type="ECO:0000256" key="1">
    <source>
        <dbReference type="ARBA" id="ARBA00004970"/>
    </source>
</evidence>
<dbReference type="NCBIfam" id="TIGR01490">
    <property type="entry name" value="HAD-SF-IB-hyp1"/>
    <property type="match status" value="1"/>
</dbReference>
<dbReference type="RefSeq" id="WP_043256285.1">
    <property type="nucleotide sequence ID" value="NZ_HG322950.1"/>
</dbReference>
<evidence type="ECO:0000256" key="2">
    <source>
        <dbReference type="ARBA" id="ARBA00009184"/>
    </source>
</evidence>
<proteinExistence type="inferred from homology"/>
<dbReference type="Gene3D" id="1.20.1440.100">
    <property type="entry name" value="SG protein - dephosphorylation function"/>
    <property type="match status" value="1"/>
</dbReference>
<evidence type="ECO:0000256" key="6">
    <source>
        <dbReference type="ARBA" id="ARBA00022801"/>
    </source>
</evidence>
<dbReference type="PATRIC" id="fig|1301098.3.peg.5537"/>
<evidence type="ECO:0000256" key="9">
    <source>
        <dbReference type="ARBA" id="ARBA00052092"/>
    </source>
</evidence>
<keyword evidence="7" id="KW-0460">Magnesium</keyword>
<dbReference type="InterPro" id="IPR006385">
    <property type="entry name" value="HAD_hydro_SerB1"/>
</dbReference>
<dbReference type="InterPro" id="IPR036412">
    <property type="entry name" value="HAD-like_sf"/>
</dbReference>
<dbReference type="OrthoDB" id="9784466at2"/>
<dbReference type="AlphaFoldDB" id="A0A024HQQ1"/>
<comment type="pathway">
    <text evidence="1">Amino-acid biosynthesis; L-histidine biosynthesis; L-histidine from 5-phospho-alpha-D-ribose 1-diphosphate: step 8/9.</text>
</comment>
<keyword evidence="6 11" id="KW-0378">Hydrolase</keyword>
<dbReference type="EC" id="3.1.3.15" evidence="3"/>
<dbReference type="Pfam" id="PF12710">
    <property type="entry name" value="HAD"/>
    <property type="match status" value="1"/>
</dbReference>
<protein>
    <recommendedName>
        <fullName evidence="4">Histidinol-phosphatase</fullName>
        <ecNumber evidence="3">3.1.3.15</ecNumber>
    </recommendedName>
    <alternativeName>
        <fullName evidence="8">Histidinol-phosphate phosphatase</fullName>
    </alternativeName>
</protein>
<organism evidence="11 12">
    <name type="scientific">Pseudomonas knackmussii (strain DSM 6978 / CCUG 54928 / LMG 23759 / B13)</name>
    <dbReference type="NCBI Taxonomy" id="1301098"/>
    <lineage>
        <taxon>Bacteria</taxon>
        <taxon>Pseudomonadati</taxon>
        <taxon>Pseudomonadota</taxon>
        <taxon>Gammaproteobacteria</taxon>
        <taxon>Pseudomonadales</taxon>
        <taxon>Pseudomonadaceae</taxon>
        <taxon>Pseudomonas</taxon>
    </lineage>
</organism>
<dbReference type="GO" id="GO:0004401">
    <property type="term" value="F:histidinol-phosphatase activity"/>
    <property type="evidence" value="ECO:0007669"/>
    <property type="project" value="UniProtKB-EC"/>
</dbReference>
<dbReference type="PANTHER" id="PTHR43344">
    <property type="entry name" value="PHOSPHOSERINE PHOSPHATASE"/>
    <property type="match status" value="1"/>
</dbReference>
<evidence type="ECO:0000256" key="8">
    <source>
        <dbReference type="ARBA" id="ARBA00033209"/>
    </source>
</evidence>
<name>A0A024HQQ1_PSEKB</name>
<dbReference type="FunFam" id="3.40.50.1000:FF:000025">
    <property type="entry name" value="HAD hydrolase, family IB"/>
    <property type="match status" value="1"/>
</dbReference>
<dbReference type="NCBIfam" id="TIGR01488">
    <property type="entry name" value="HAD-SF-IB"/>
    <property type="match status" value="1"/>
</dbReference>
<evidence type="ECO:0000313" key="11">
    <source>
        <dbReference type="EMBL" id="CDF86868.1"/>
    </source>
</evidence>
<dbReference type="SUPFAM" id="SSF56784">
    <property type="entry name" value="HAD-like"/>
    <property type="match status" value="1"/>
</dbReference>
<dbReference type="EMBL" id="HG322950">
    <property type="protein sequence ID" value="CDF86868.1"/>
    <property type="molecule type" value="Genomic_DNA"/>
</dbReference>
<dbReference type="InterPro" id="IPR050582">
    <property type="entry name" value="HAD-like_SerB"/>
</dbReference>
<dbReference type="STRING" id="1301098.PKB_5558"/>
<evidence type="ECO:0000256" key="10">
    <source>
        <dbReference type="ARBA" id="ARBA00053547"/>
    </source>
</evidence>